<evidence type="ECO:0000256" key="2">
    <source>
        <dbReference type="SAM" id="Phobius"/>
    </source>
</evidence>
<keyword evidence="4" id="KW-1185">Reference proteome</keyword>
<dbReference type="OrthoDB" id="5641950at2"/>
<sequence length="1074" mass="122262">MDKKHYYYTLNQEKLSLWRTLLNFLLLPLKIFNWIISFFLAQHIAHLVVNYRFVPKQRTIHITKTSNQPEEDIAVVNFNKQPSIKWLDDMLIKLKSSIGLSSGLRNRLCYENEKDKAYVDSILDKIDNLINGTCTEKNCVNRKFDWSHIHLKGMEFLDVKMRAYVYEQLDNKYGAKAYKDAKKNNIEFFSLKTPDNAELDSVQISAPGENLKDMRDRKFVITCLARDQNYINWIKDLKYTATNLGATAISFNYRGTDYSRGQIWTLKNMVDDVRAQVERLTALGARPENICLDGMSLGGAIATIAAAELHSQGNKVKLNNERSFRSLPRLIFGFIAPEIQNANWWNPLTYLRFVLAGIAYLISAPVLWLAGWHVDAASAWEKIPDEDKIYSVVRDNEQHVYDGIIHDQLSSIASMEDGREGSECSPNFKPKYDVIKRPGYRGPHFISRTDLIAELGHREEYTNHDYFINQLKQKFEFEKTSHSMEVKVENRADDMISIPSNIVERPLIFSCSGGAGHISAAQGIINKLQKDNPSVVITQHRAELYQDKPYSLTAIFLRAALWINSVPVIGAIVGFILNWIGYPDLPDYDTFWDQMSKIQQMEQCKEGETVKPIHRPYIDVLKDCYDAGYEFTALNNASHLSLSTKSLKKLLTNKSSVEENNYHSVYHKTLDLLITAATNKTPFTRVVSTQALSLKALCDAVDYYNREFLPAFNRNKKTGYPSIYIDQYLTDLPEPGCTNFMENLDDLSSRQQQLLEIHAVNISECMEAAYFGQEQSFKAVHNIDPLKNPLVREGFKDDNLKNFAVTDQPVTLGYRLFEDEKSSSYSLKEITINPNAKVASIMIGSLAATATVDYVKCLLEKDYDHIFIFGGLNQHISRKVEEIIKTYSSVEQVNIRNKLVLLGHQTDQEMAPIMTRSNCVVIRGGGLSVMEQMSMPVLPDKAVFIHYENTPDSDFTSGVSWEDSNADSLIRFLSQKGANVYKTSPEQGLGALDNQANEVRIIPQLLNASSRVQRNERELQLNNKKNQFKSQANKSDGIDAKRESSLPQLSLFAPAQNRTRNISSNESEPCFKNL</sequence>
<dbReference type="STRING" id="45068.Llon_0579"/>
<feature type="transmembrane region" description="Helical" evidence="2">
    <location>
        <begin position="21"/>
        <end position="41"/>
    </location>
</feature>
<feature type="compositionally biased region" description="Polar residues" evidence="1">
    <location>
        <begin position="1023"/>
        <end position="1034"/>
    </location>
</feature>
<dbReference type="Gene3D" id="3.40.50.1820">
    <property type="entry name" value="alpha/beta hydrolase"/>
    <property type="match status" value="1"/>
</dbReference>
<proteinExistence type="predicted"/>
<comment type="caution">
    <text evidence="3">The sequence shown here is derived from an EMBL/GenBank/DDBJ whole genome shotgun (WGS) entry which is preliminary data.</text>
</comment>
<evidence type="ECO:0000256" key="1">
    <source>
        <dbReference type="SAM" id="MobiDB-lite"/>
    </source>
</evidence>
<reference evidence="3 4" key="1">
    <citation type="submission" date="2015-11" db="EMBL/GenBank/DDBJ databases">
        <title>Genomic analysis of 38 Legionella species identifies large and diverse effector repertoires.</title>
        <authorList>
            <person name="Burstein D."/>
            <person name="Amaro F."/>
            <person name="Zusman T."/>
            <person name="Lifshitz Z."/>
            <person name="Cohen O."/>
            <person name="Gilbert J.A."/>
            <person name="Pupko T."/>
            <person name="Shuman H.A."/>
            <person name="Segal G."/>
        </authorList>
    </citation>
    <scope>NUCLEOTIDE SEQUENCE [LARGE SCALE GENOMIC DNA]</scope>
    <source>
        <strain evidence="3 4">ATCC 49505</strain>
    </source>
</reference>
<dbReference type="PATRIC" id="fig|45068.5.peg.625"/>
<dbReference type="EMBL" id="LNYK01000010">
    <property type="protein sequence ID" value="KTD22361.1"/>
    <property type="molecule type" value="Genomic_DNA"/>
</dbReference>
<organism evidence="3 4">
    <name type="scientific">Legionella londiniensis</name>
    <dbReference type="NCBI Taxonomy" id="45068"/>
    <lineage>
        <taxon>Bacteria</taxon>
        <taxon>Pseudomonadati</taxon>
        <taxon>Pseudomonadota</taxon>
        <taxon>Gammaproteobacteria</taxon>
        <taxon>Legionellales</taxon>
        <taxon>Legionellaceae</taxon>
        <taxon>Legionella</taxon>
    </lineage>
</organism>
<keyword evidence="2" id="KW-0812">Transmembrane</keyword>
<dbReference type="RefSeq" id="WP_058528597.1">
    <property type="nucleotide sequence ID" value="NZ_CAAAHZ010000007.1"/>
</dbReference>
<feature type="transmembrane region" description="Helical" evidence="2">
    <location>
        <begin position="555"/>
        <end position="580"/>
    </location>
</feature>
<name>A0A0W0VRI6_9GAMM</name>
<dbReference type="Gene3D" id="3.40.50.2000">
    <property type="entry name" value="Glycogen Phosphorylase B"/>
    <property type="match status" value="1"/>
</dbReference>
<dbReference type="SUPFAM" id="SSF53474">
    <property type="entry name" value="alpha/beta-Hydrolases"/>
    <property type="match status" value="1"/>
</dbReference>
<keyword evidence="2" id="KW-1133">Transmembrane helix</keyword>
<gene>
    <name evidence="3" type="primary">sdbA</name>
    <name evidence="3" type="ORF">Llon_0579</name>
</gene>
<evidence type="ECO:0000313" key="4">
    <source>
        <dbReference type="Proteomes" id="UP000054997"/>
    </source>
</evidence>
<keyword evidence="2" id="KW-0472">Membrane</keyword>
<protein>
    <submittedName>
        <fullName evidence="3">SdbA protein, substrate of the Dot/Icm system</fullName>
    </submittedName>
</protein>
<accession>A0A0W0VRI6</accession>
<evidence type="ECO:0000313" key="3">
    <source>
        <dbReference type="EMBL" id="KTD22361.1"/>
    </source>
</evidence>
<dbReference type="InterPro" id="IPR029058">
    <property type="entry name" value="AB_hydrolase_fold"/>
</dbReference>
<dbReference type="Proteomes" id="UP000054997">
    <property type="component" value="Unassembled WGS sequence"/>
</dbReference>
<feature type="transmembrane region" description="Helical" evidence="2">
    <location>
        <begin position="350"/>
        <end position="372"/>
    </location>
</feature>
<feature type="region of interest" description="Disordered" evidence="1">
    <location>
        <begin position="1023"/>
        <end position="1046"/>
    </location>
</feature>
<dbReference type="AlphaFoldDB" id="A0A0W0VRI6"/>